<dbReference type="Proteomes" id="UP000831195">
    <property type="component" value="Segment"/>
</dbReference>
<reference evidence="4" key="1">
    <citation type="journal article" date="2021" name="Viruses">
        <title>Identification and Full Characterisation of Two Novel Crustacean Infecting Members of the Family Nudiviridae Provides Support for Two Subfamilies.</title>
        <authorList>
            <person name="Bateman K.S."/>
            <person name="Kerr R."/>
            <person name="Stentiford G.D."/>
            <person name="Bean T.P."/>
            <person name="Hooper C."/>
            <person name="Van Eynde B."/>
            <person name="Delbare D."/>
            <person name="Bojko J."/>
            <person name="Christiaens O."/>
            <person name="Taning C.N.T."/>
            <person name="Smagghe G."/>
            <person name="van Oers M.M."/>
            <person name="van Aerle R."/>
        </authorList>
    </citation>
    <scope>NUCLEOTIDE SEQUENCE</scope>
    <source>
        <strain evidence="4">AN1</strain>
    </source>
</reference>
<dbReference type="Pfam" id="PF00589">
    <property type="entry name" value="Phage_integrase"/>
    <property type="match status" value="1"/>
</dbReference>
<name>A0AAE9BYP3_9VIRU</name>
<evidence type="ECO:0000313" key="4">
    <source>
        <dbReference type="EMBL" id="UBZ25544.1"/>
    </source>
</evidence>
<protein>
    <submittedName>
        <fullName evidence="4">VLF-1</fullName>
    </submittedName>
</protein>
<dbReference type="EMBL" id="MZ311577">
    <property type="protein sequence ID" value="UBZ25544.1"/>
    <property type="molecule type" value="Genomic_DNA"/>
</dbReference>
<evidence type="ECO:0000256" key="2">
    <source>
        <dbReference type="ARBA" id="ARBA00023172"/>
    </source>
</evidence>
<proteinExistence type="inferred from homology"/>
<comment type="similarity">
    <text evidence="1">Belongs to the 'phage' integrase family.</text>
</comment>
<dbReference type="GO" id="GO:0006310">
    <property type="term" value="P:DNA recombination"/>
    <property type="evidence" value="ECO:0007669"/>
    <property type="project" value="UniProtKB-KW"/>
</dbReference>
<gene>
    <name evidence="4" type="ORF">CcNV_059</name>
</gene>
<dbReference type="InterPro" id="IPR013762">
    <property type="entry name" value="Integrase-like_cat_sf"/>
</dbReference>
<evidence type="ECO:0000256" key="1">
    <source>
        <dbReference type="ARBA" id="ARBA00008857"/>
    </source>
</evidence>
<feature type="domain" description="Tyr recombinase" evidence="3">
    <location>
        <begin position="138"/>
        <end position="279"/>
    </location>
</feature>
<dbReference type="InterPro" id="IPR011010">
    <property type="entry name" value="DNA_brk_join_enz"/>
</dbReference>
<organism evidence="4 5">
    <name type="scientific">Crangon crangon nudivirus</name>
    <dbReference type="NCBI Taxonomy" id="2880838"/>
    <lineage>
        <taxon>Viruses</taxon>
        <taxon>Viruses incertae sedis</taxon>
        <taxon>Naldaviricetes</taxon>
        <taxon>Lefavirales</taxon>
        <taxon>Nudiviridae</taxon>
        <taxon>Gammanudivirus</taxon>
        <taxon>Gammanudivirus cracrangonis</taxon>
    </lineage>
</organism>
<dbReference type="GO" id="GO:0015074">
    <property type="term" value="P:DNA integration"/>
    <property type="evidence" value="ECO:0007669"/>
    <property type="project" value="InterPro"/>
</dbReference>
<keyword evidence="5" id="KW-1185">Reference proteome</keyword>
<keyword evidence="2" id="KW-0233">DNA recombination</keyword>
<dbReference type="SUPFAM" id="SSF56349">
    <property type="entry name" value="DNA breaking-rejoining enzymes"/>
    <property type="match status" value="1"/>
</dbReference>
<evidence type="ECO:0000259" key="3">
    <source>
        <dbReference type="Pfam" id="PF00589"/>
    </source>
</evidence>
<dbReference type="InterPro" id="IPR002104">
    <property type="entry name" value="Integrase_catalytic"/>
</dbReference>
<evidence type="ECO:0000313" key="5">
    <source>
        <dbReference type="Proteomes" id="UP000831195"/>
    </source>
</evidence>
<accession>A0AAE9BYP3</accession>
<dbReference type="GO" id="GO:0003677">
    <property type="term" value="F:DNA binding"/>
    <property type="evidence" value="ECO:0007669"/>
    <property type="project" value="InterPro"/>
</dbReference>
<sequence>MSVYIDTNIPSPAFIRGLAYIKNCILKPPLKLETIDIHTLFKHLRAYRTQKQLKHLSYGSIKYIFSIIDRVRPDIKKHAQFKILRNKLWRDWNTTAASVEIYTPLEEAAIRKTIEYFITQFVALSNNKVQHRHKVLYETGLAILLTLSTNLRISELLQLTYDHLAALVRGLTINIRIKKRLAPVHILVNRNMLQSIIKSLDSGGSGTQHVLSLSAGTINQCIRHHILSHLDISTSTRTFGIQAIRKINTTILIESGSIELAQVFNRHRSSTTTNTYYNTKNYFSRMLNNVYTS</sequence>
<dbReference type="Gene3D" id="1.10.443.10">
    <property type="entry name" value="Intergrase catalytic core"/>
    <property type="match status" value="1"/>
</dbReference>